<name>A0A2V4DTL2_9GAMM</name>
<proteinExistence type="predicted"/>
<organism evidence="1 3">
    <name type="scientific">Gilliamella apicola</name>
    <dbReference type="NCBI Taxonomy" id="1196095"/>
    <lineage>
        <taxon>Bacteria</taxon>
        <taxon>Pseudomonadati</taxon>
        <taxon>Pseudomonadota</taxon>
        <taxon>Gammaproteobacteria</taxon>
        <taxon>Orbales</taxon>
        <taxon>Orbaceae</taxon>
        <taxon>Gilliamella</taxon>
    </lineage>
</organism>
<dbReference type="RefSeq" id="WP_110423407.1">
    <property type="nucleotide sequence ID" value="NZ_QGLP01000005.1"/>
</dbReference>
<dbReference type="Pfam" id="PF10809">
    <property type="entry name" value="DUF2732"/>
    <property type="match status" value="1"/>
</dbReference>
<evidence type="ECO:0000313" key="1">
    <source>
        <dbReference type="EMBL" id="PXZ04040.1"/>
    </source>
</evidence>
<comment type="caution">
    <text evidence="1">The sequence shown here is derived from an EMBL/GenBank/DDBJ whole genome shotgun (WGS) entry which is preliminary data.</text>
</comment>
<sequence>MMYLNNITQSKLQDLTEQIKQETEQRLCDRYISRLMQLGGHIVDKGLTASEVNELLYQEGQKLRNQSYETEA</sequence>
<evidence type="ECO:0000313" key="2">
    <source>
        <dbReference type="EMBL" id="PXZ07658.1"/>
    </source>
</evidence>
<protein>
    <recommendedName>
        <fullName evidence="5">DUF2732 family protein</fullName>
    </recommendedName>
</protein>
<dbReference type="Proteomes" id="UP000247932">
    <property type="component" value="Unassembled WGS sequence"/>
</dbReference>
<evidence type="ECO:0008006" key="5">
    <source>
        <dbReference type="Google" id="ProtNLM"/>
    </source>
</evidence>
<gene>
    <name evidence="2" type="ORF">DKK70_07395</name>
    <name evidence="1" type="ORF">DKK79_06610</name>
</gene>
<dbReference type="InterPro" id="IPR020126">
    <property type="entry name" value="DUF2732"/>
</dbReference>
<evidence type="ECO:0000313" key="4">
    <source>
        <dbReference type="Proteomes" id="UP000247932"/>
    </source>
</evidence>
<reference evidence="3 4" key="1">
    <citation type="submission" date="2018-05" db="EMBL/GenBank/DDBJ databases">
        <title>Reference genomes for bee gut microbiota database.</title>
        <authorList>
            <person name="Ellegaard K.M."/>
        </authorList>
    </citation>
    <scope>NUCLEOTIDE SEQUENCE [LARGE SCALE GENOMIC DNA]</scope>
    <source>
        <strain evidence="1 3">ESL0177</strain>
        <strain evidence="2 4">ESL0182</strain>
    </source>
</reference>
<dbReference type="EMBL" id="QGLP01000005">
    <property type="protein sequence ID" value="PXZ04040.1"/>
    <property type="molecule type" value="Genomic_DNA"/>
</dbReference>
<accession>A0A2V4DTL2</accession>
<dbReference type="EMBL" id="QGLR01000009">
    <property type="protein sequence ID" value="PXZ07658.1"/>
    <property type="molecule type" value="Genomic_DNA"/>
</dbReference>
<dbReference type="Proteomes" id="UP000247483">
    <property type="component" value="Unassembled WGS sequence"/>
</dbReference>
<dbReference type="AlphaFoldDB" id="A0A2V4DTL2"/>
<dbReference type="OrthoDB" id="7067051at2"/>
<evidence type="ECO:0000313" key="3">
    <source>
        <dbReference type="Proteomes" id="UP000247483"/>
    </source>
</evidence>
<keyword evidence="4" id="KW-1185">Reference proteome</keyword>